<dbReference type="AlphaFoldDB" id="A0A6I4VUH7"/>
<proteinExistence type="predicted"/>
<gene>
    <name evidence="2" type="ORF">GSM42_06825</name>
</gene>
<evidence type="ECO:0000313" key="3">
    <source>
        <dbReference type="Proteomes" id="UP000430692"/>
    </source>
</evidence>
<accession>A0A6I4VUH7</accession>
<dbReference type="Proteomes" id="UP000430692">
    <property type="component" value="Unassembled WGS sequence"/>
</dbReference>
<keyword evidence="1" id="KW-1133">Transmembrane helix</keyword>
<evidence type="ECO:0000256" key="1">
    <source>
        <dbReference type="SAM" id="Phobius"/>
    </source>
</evidence>
<keyword evidence="1" id="KW-0472">Membrane</keyword>
<evidence type="ECO:0000313" key="2">
    <source>
        <dbReference type="EMBL" id="MXQ53446.1"/>
    </source>
</evidence>
<comment type="caution">
    <text evidence="2">The sequence shown here is derived from an EMBL/GenBank/DDBJ whole genome shotgun (WGS) entry which is preliminary data.</text>
</comment>
<organism evidence="2 3">
    <name type="scientific">Shimazuella alba</name>
    <dbReference type="NCBI Taxonomy" id="2690964"/>
    <lineage>
        <taxon>Bacteria</taxon>
        <taxon>Bacillati</taxon>
        <taxon>Bacillota</taxon>
        <taxon>Bacilli</taxon>
        <taxon>Bacillales</taxon>
        <taxon>Thermoactinomycetaceae</taxon>
        <taxon>Shimazuella</taxon>
    </lineage>
</organism>
<sequence length="70" mass="7585">MFTVFLISTSLLAATSATAIAGIRYGKWIPLYKKQEIAVENSITLWLIVLFWSGVISVTGAVISGLLLLN</sequence>
<dbReference type="EMBL" id="WUUL01000003">
    <property type="protein sequence ID" value="MXQ53446.1"/>
    <property type="molecule type" value="Genomic_DNA"/>
</dbReference>
<protein>
    <submittedName>
        <fullName evidence="2">Uncharacterized protein</fullName>
    </submittedName>
</protein>
<feature type="transmembrane region" description="Helical" evidence="1">
    <location>
        <begin position="43"/>
        <end position="69"/>
    </location>
</feature>
<reference evidence="2 3" key="1">
    <citation type="submission" date="2019-12" db="EMBL/GenBank/DDBJ databases">
        <title>Whole-genome analyses of novel actinobacteria.</title>
        <authorList>
            <person name="Sahin N."/>
            <person name="Saygin H."/>
        </authorList>
    </citation>
    <scope>NUCLEOTIDE SEQUENCE [LARGE SCALE GENOMIC DNA]</scope>
    <source>
        <strain evidence="2 3">KC615</strain>
    </source>
</reference>
<keyword evidence="3" id="KW-1185">Reference proteome</keyword>
<keyword evidence="1" id="KW-0812">Transmembrane</keyword>
<name>A0A6I4VUH7_9BACL</name>
<dbReference type="RefSeq" id="WP_160800792.1">
    <property type="nucleotide sequence ID" value="NZ_WUUL01000003.1"/>
</dbReference>